<dbReference type="PANTHER" id="PTHR40447:SF1">
    <property type="entry name" value="ANAEROBIC SULFITE REDUCTASE SUBUNIT A"/>
    <property type="match status" value="1"/>
</dbReference>
<dbReference type="RefSeq" id="WP_281796696.1">
    <property type="nucleotide sequence ID" value="NZ_BSDR01000001.1"/>
</dbReference>
<proteinExistence type="predicted"/>
<feature type="domain" description="4Fe-4S ferredoxin-type" evidence="4">
    <location>
        <begin position="313"/>
        <end position="342"/>
    </location>
</feature>
<keyword evidence="2" id="KW-0408">Iron</keyword>
<feature type="domain" description="4Fe-4S ferredoxin-type" evidence="4">
    <location>
        <begin position="235"/>
        <end position="265"/>
    </location>
</feature>
<dbReference type="PROSITE" id="PS51379">
    <property type="entry name" value="4FE4S_FER_2"/>
    <property type="match status" value="2"/>
</dbReference>
<protein>
    <submittedName>
        <fullName evidence="5">Hydrogenase</fullName>
    </submittedName>
</protein>
<reference evidence="5" key="1">
    <citation type="submission" date="2022-12" db="EMBL/GenBank/DDBJ databases">
        <title>Reference genome sequencing for broad-spectrum identification of bacterial and archaeal isolates by mass spectrometry.</title>
        <authorList>
            <person name="Sekiguchi Y."/>
            <person name="Tourlousse D.M."/>
        </authorList>
    </citation>
    <scope>NUCLEOTIDE SEQUENCE</scope>
    <source>
        <strain evidence="5">ASRB1</strain>
    </source>
</reference>
<dbReference type="PANTHER" id="PTHR40447">
    <property type="entry name" value="ANAEROBIC SULFITE REDUCTASE SUBUNIT A"/>
    <property type="match status" value="1"/>
</dbReference>
<dbReference type="InterPro" id="IPR017900">
    <property type="entry name" value="4Fe4S_Fe_S_CS"/>
</dbReference>
<keyword evidence="6" id="KW-1185">Reference proteome</keyword>
<evidence type="ECO:0000259" key="4">
    <source>
        <dbReference type="PROSITE" id="PS51379"/>
    </source>
</evidence>
<dbReference type="EMBL" id="BSDR01000001">
    <property type="protein sequence ID" value="GLI36346.1"/>
    <property type="molecule type" value="Genomic_DNA"/>
</dbReference>
<sequence length="354" mass="39586">MSAKVFIAQENLGTVLDGLSRKIRLWVPASAGEDKHGVEFVPYRPGLAPVLDRQSTILPKKVMLPQVEKLFSYEYLKNPEDPSKVRVKLEEPEDFEPTLVFGAHPCDVKGFFVFDRVFTQGPFVDGYYKKRRENTLFATVVCQEADSACFCSSVGSGPADQAGSDFWIMPVEGGYVVEALTDRALPFMDALGTAPTEAQETAAKELHEQVARQQVGNLDLQDSVESFKTRFEQTAYWQAMAGQCLSCGICTYVCPTCYCFTISDEMKGLKGERLRSWDSCMFCTYTAEASGHNPRPTKLERYRNRVGHKFSYFPEKYDGMIACCGCGRCIRSCPVSIDIRKVVQELKENACVCA</sequence>
<comment type="caution">
    <text evidence="5">The sequence shown here is derived from an EMBL/GenBank/DDBJ whole genome shotgun (WGS) entry which is preliminary data.</text>
</comment>
<dbReference type="Pfam" id="PF17179">
    <property type="entry name" value="Fer4_22"/>
    <property type="match status" value="1"/>
</dbReference>
<dbReference type="InterPro" id="IPR017896">
    <property type="entry name" value="4Fe4S_Fe-S-bd"/>
</dbReference>
<keyword evidence="1" id="KW-0479">Metal-binding</keyword>
<dbReference type="GO" id="GO:0051536">
    <property type="term" value="F:iron-sulfur cluster binding"/>
    <property type="evidence" value="ECO:0007669"/>
    <property type="project" value="UniProtKB-KW"/>
</dbReference>
<dbReference type="SUPFAM" id="SSF46548">
    <property type="entry name" value="alpha-helical ferredoxin"/>
    <property type="match status" value="1"/>
</dbReference>
<dbReference type="InterPro" id="IPR009051">
    <property type="entry name" value="Helical_ferredxn"/>
</dbReference>
<name>A0A9W6LB86_9BACT</name>
<dbReference type="Proteomes" id="UP001144372">
    <property type="component" value="Unassembled WGS sequence"/>
</dbReference>
<evidence type="ECO:0000256" key="3">
    <source>
        <dbReference type="ARBA" id="ARBA00023014"/>
    </source>
</evidence>
<evidence type="ECO:0000313" key="6">
    <source>
        <dbReference type="Proteomes" id="UP001144372"/>
    </source>
</evidence>
<dbReference type="Gene3D" id="1.10.1060.10">
    <property type="entry name" value="Alpha-helical ferredoxin"/>
    <property type="match status" value="1"/>
</dbReference>
<accession>A0A9W6LB86</accession>
<organism evidence="5 6">
    <name type="scientific">Desulforhabdus amnigena</name>
    <dbReference type="NCBI Taxonomy" id="40218"/>
    <lineage>
        <taxon>Bacteria</taxon>
        <taxon>Pseudomonadati</taxon>
        <taxon>Thermodesulfobacteriota</taxon>
        <taxon>Syntrophobacteria</taxon>
        <taxon>Syntrophobacterales</taxon>
        <taxon>Syntrophobacteraceae</taxon>
        <taxon>Desulforhabdus</taxon>
    </lineage>
</organism>
<evidence type="ECO:0000256" key="2">
    <source>
        <dbReference type="ARBA" id="ARBA00023004"/>
    </source>
</evidence>
<dbReference type="PROSITE" id="PS00198">
    <property type="entry name" value="4FE4S_FER_1"/>
    <property type="match status" value="2"/>
</dbReference>
<dbReference type="GO" id="GO:0046872">
    <property type="term" value="F:metal ion binding"/>
    <property type="evidence" value="ECO:0007669"/>
    <property type="project" value="UniProtKB-KW"/>
</dbReference>
<evidence type="ECO:0000256" key="1">
    <source>
        <dbReference type="ARBA" id="ARBA00022723"/>
    </source>
</evidence>
<keyword evidence="3" id="KW-0411">Iron-sulfur</keyword>
<gene>
    <name evidence="5" type="ORF">DAMNIGENAA_37790</name>
</gene>
<evidence type="ECO:0000313" key="5">
    <source>
        <dbReference type="EMBL" id="GLI36346.1"/>
    </source>
</evidence>
<dbReference type="AlphaFoldDB" id="A0A9W6LB86"/>